<comment type="subunit">
    <text evidence="2">Homodimer.</text>
</comment>
<gene>
    <name evidence="13" type="primary">icd</name>
    <name evidence="13" type="ORF">PZE19_21360</name>
</gene>
<comment type="cofactor">
    <cofactor evidence="11">
        <name>Mg(2+)</name>
        <dbReference type="ChEBI" id="CHEBI:18420"/>
    </cofactor>
    <cofactor evidence="11">
        <name>Mn(2+)</name>
        <dbReference type="ChEBI" id="CHEBI:29035"/>
    </cofactor>
</comment>
<keyword evidence="6" id="KW-0460">Magnesium</keyword>
<dbReference type="NCBIfam" id="TIGR00183">
    <property type="entry name" value="prok_nadp_idh"/>
    <property type="match status" value="1"/>
</dbReference>
<evidence type="ECO:0000256" key="7">
    <source>
        <dbReference type="ARBA" id="ARBA00022857"/>
    </source>
</evidence>
<dbReference type="EC" id="1.1.1.42" evidence="11"/>
<evidence type="ECO:0000256" key="3">
    <source>
        <dbReference type="ARBA" id="ARBA00022435"/>
    </source>
</evidence>
<keyword evidence="7 11" id="KW-0521">NADP</keyword>
<dbReference type="Pfam" id="PF00180">
    <property type="entry name" value="Iso_dh"/>
    <property type="match status" value="1"/>
</dbReference>
<reference evidence="13 14" key="1">
    <citation type="submission" date="2023-03" db="EMBL/GenBank/DDBJ databases">
        <title>Paludisphaera mucosa sp. nov. a novel planctomycete from northern fen.</title>
        <authorList>
            <person name="Ivanova A."/>
        </authorList>
    </citation>
    <scope>NUCLEOTIDE SEQUENCE [LARGE SCALE GENOMIC DNA]</scope>
    <source>
        <strain evidence="13 14">Pla2</strain>
    </source>
</reference>
<keyword evidence="3 11" id="KW-0329">Glyoxylate bypass</keyword>
<evidence type="ECO:0000256" key="6">
    <source>
        <dbReference type="ARBA" id="ARBA00022842"/>
    </source>
</evidence>
<evidence type="ECO:0000256" key="4">
    <source>
        <dbReference type="ARBA" id="ARBA00022532"/>
    </source>
</evidence>
<dbReference type="PROSITE" id="PS00470">
    <property type="entry name" value="IDH_IMDH"/>
    <property type="match status" value="1"/>
</dbReference>
<comment type="catalytic activity">
    <reaction evidence="10">
        <text>D-threo-isocitrate + NADP(+) = 2-oxoglutarate + CO2 + NADPH</text>
        <dbReference type="Rhea" id="RHEA:19629"/>
        <dbReference type="ChEBI" id="CHEBI:15562"/>
        <dbReference type="ChEBI" id="CHEBI:16526"/>
        <dbReference type="ChEBI" id="CHEBI:16810"/>
        <dbReference type="ChEBI" id="CHEBI:57783"/>
        <dbReference type="ChEBI" id="CHEBI:58349"/>
        <dbReference type="EC" id="1.1.1.42"/>
    </reaction>
</comment>
<comment type="similarity">
    <text evidence="1">Belongs to the isocitrate and isopropylmalate dehydrogenases family.</text>
</comment>
<evidence type="ECO:0000256" key="8">
    <source>
        <dbReference type="ARBA" id="ARBA00023002"/>
    </source>
</evidence>
<dbReference type="InterPro" id="IPR024084">
    <property type="entry name" value="IsoPropMal-DH-like_dom"/>
</dbReference>
<dbReference type="Proteomes" id="UP001216907">
    <property type="component" value="Unassembled WGS sequence"/>
</dbReference>
<dbReference type="NCBIfam" id="NF005425">
    <property type="entry name" value="PRK07006.1"/>
    <property type="match status" value="1"/>
</dbReference>
<keyword evidence="14" id="KW-1185">Reference proteome</keyword>
<evidence type="ECO:0000256" key="11">
    <source>
        <dbReference type="RuleBase" id="RU004446"/>
    </source>
</evidence>
<feature type="domain" description="Isopropylmalate dehydrogenase-like" evidence="12">
    <location>
        <begin position="29"/>
        <end position="428"/>
    </location>
</feature>
<dbReference type="PANTHER" id="PTHR43504">
    <property type="entry name" value="ISOCITRATE DEHYDROGENASE [NADP]"/>
    <property type="match status" value="1"/>
</dbReference>
<evidence type="ECO:0000256" key="1">
    <source>
        <dbReference type="ARBA" id="ARBA00007769"/>
    </source>
</evidence>
<dbReference type="RefSeq" id="WP_277862627.1">
    <property type="nucleotide sequence ID" value="NZ_JARRAG010000002.1"/>
</dbReference>
<evidence type="ECO:0000256" key="5">
    <source>
        <dbReference type="ARBA" id="ARBA00022723"/>
    </source>
</evidence>
<dbReference type="InterPro" id="IPR004439">
    <property type="entry name" value="Isocitrate_DH_NADP_dimer_prok"/>
</dbReference>
<evidence type="ECO:0000256" key="2">
    <source>
        <dbReference type="ARBA" id="ARBA00011738"/>
    </source>
</evidence>
<sequence>MASPKAEAPAGGEKITIRDGKLTVPDSPIIPFIEGDGTGPDIWRASVRVFDAAVEKAYGGKKQIKWMEVYAGGKAHSLLNTWLPDETVEAFREYLVGIKGPLTTPIGGGIRSLNVALRQLLDLYVCLRPVRWFKGVPSPVKHPEKVDMVIFRENTEDVYSGVEFEAGSADVKKLLDFIKAEFPSAYKKIRFPETSGVGIKPVSSEGSERLIRSAIEYAIANGRKSLTLVHKGNIMKFTEGAFRNYGYALAEREFAGQTYTWDQWERTKAAQGEAAANAEQKAALDSGKILIKDAIADIVLQQVLTRPTDFDVIATMNLNGDYLSDALAAQVGGIGIAPGGNINYLTGHAVFEATHGTAPKYADLDQVNPGSVVLSGEMMFRYMGWTEAADLIIKGMDGAIDQKTVTYDFARLMDGAKQVKCSEFATAVISKM</sequence>
<evidence type="ECO:0000313" key="13">
    <source>
        <dbReference type="EMBL" id="MDG3006327.1"/>
    </source>
</evidence>
<protein>
    <recommendedName>
        <fullName evidence="11">Isocitrate dehydrogenase [NADP]</fullName>
        <ecNumber evidence="11">1.1.1.42</ecNumber>
    </recommendedName>
</protein>
<evidence type="ECO:0000256" key="10">
    <source>
        <dbReference type="ARBA" id="ARBA00023554"/>
    </source>
</evidence>
<dbReference type="EMBL" id="JARRAG010000002">
    <property type="protein sequence ID" value="MDG3006327.1"/>
    <property type="molecule type" value="Genomic_DNA"/>
</dbReference>
<dbReference type="SMART" id="SM01329">
    <property type="entry name" value="Iso_dh"/>
    <property type="match status" value="1"/>
</dbReference>
<keyword evidence="9 11" id="KW-0464">Manganese</keyword>
<comment type="caution">
    <text evidence="13">The sequence shown here is derived from an EMBL/GenBank/DDBJ whole genome shotgun (WGS) entry which is preliminary data.</text>
</comment>
<dbReference type="SUPFAM" id="SSF53659">
    <property type="entry name" value="Isocitrate/Isopropylmalate dehydrogenase-like"/>
    <property type="match status" value="1"/>
</dbReference>
<accession>A0ABT6FFH5</accession>
<keyword evidence="4 11" id="KW-0816">Tricarboxylic acid cycle</keyword>
<dbReference type="Gene3D" id="3.40.718.10">
    <property type="entry name" value="Isopropylmalate Dehydrogenase"/>
    <property type="match status" value="1"/>
</dbReference>
<proteinExistence type="inferred from homology"/>
<evidence type="ECO:0000313" key="14">
    <source>
        <dbReference type="Proteomes" id="UP001216907"/>
    </source>
</evidence>
<name>A0ABT6FFH5_9BACT</name>
<dbReference type="PANTHER" id="PTHR43504:SF1">
    <property type="entry name" value="ISOCITRATE DEHYDROGENASE [NADP]"/>
    <property type="match status" value="1"/>
</dbReference>
<evidence type="ECO:0000259" key="12">
    <source>
        <dbReference type="SMART" id="SM01329"/>
    </source>
</evidence>
<organism evidence="13 14">
    <name type="scientific">Paludisphaera mucosa</name>
    <dbReference type="NCBI Taxonomy" id="3030827"/>
    <lineage>
        <taxon>Bacteria</taxon>
        <taxon>Pseudomonadati</taxon>
        <taxon>Planctomycetota</taxon>
        <taxon>Planctomycetia</taxon>
        <taxon>Isosphaerales</taxon>
        <taxon>Isosphaeraceae</taxon>
        <taxon>Paludisphaera</taxon>
    </lineage>
</organism>
<keyword evidence="5 11" id="KW-0479">Metal-binding</keyword>
<keyword evidence="8" id="KW-0560">Oxidoreductase</keyword>
<dbReference type="InterPro" id="IPR019818">
    <property type="entry name" value="IsoCit/isopropylmalate_DH_CS"/>
</dbReference>
<evidence type="ECO:0000256" key="9">
    <source>
        <dbReference type="ARBA" id="ARBA00023211"/>
    </source>
</evidence>